<comment type="caution">
    <text evidence="2">The sequence shown here is derived from an EMBL/GenBank/DDBJ whole genome shotgun (WGS) entry which is preliminary data.</text>
</comment>
<evidence type="ECO:0000259" key="1">
    <source>
        <dbReference type="Pfam" id="PF09820"/>
    </source>
</evidence>
<sequence length="580" mass="67082">MGTDFKLIPYGISNFKQVRSENKYLVDKTMYFENMEQAGNFLFLVRPRRFGKSLFLNMLEAYYDVNEKNGFEELFRGLYVADHPTENRNKYQVMHLDFSRVGSDVDRLQYNFDCYLSLRCESFAKAYAAFYPGNIVDEIRQIKGGEQRLNFINDVARSAGSKLYLIVDEYDNFTNNVLNIKGHDAYHALTHGTGFYRDVFKLFKGMFDRIIMLGVSPITLDDLTSGYNIALNITMDPRFNQMLGFSEDEVRQMIRYYKDAGAIKEDVTEDSIIGDIKPWYDNYCFAEESFGKEPSMFNSDMVCYYMNNLVGLGSRPKELVDPNTMTDYGKLKRLIKIDKSEGKRIEVIHDIAEKGFIKARLVSHFPAERMMEFGNFVSLLYYYGMLTIGGTVGDRLKLIIPNNNVRLQYYQYLLDEYSSIHSIDVSELDDAFDMAALDGDWQPLIKYICRAYHDTTAIRQLIEGERNLQGFMNAYLTLTNYYLIAPEMEFSHGYCDFFLLPNYAVYPMVKHSYILELKYLKADATDADAKRQWSEAVEQITSYAADKKLQSMLHGTQLHPIVVQIKGYDAIRIEEVGGGK</sequence>
<dbReference type="AlphaFoldDB" id="A0A9R1CY86"/>
<dbReference type="Pfam" id="PF08011">
    <property type="entry name" value="PDDEXK_9"/>
    <property type="match status" value="1"/>
</dbReference>
<dbReference type="InterPro" id="IPR012547">
    <property type="entry name" value="PDDEXK_9"/>
</dbReference>
<feature type="domain" description="AAA-ATPase-like" evidence="1">
    <location>
        <begin position="9"/>
        <end position="224"/>
    </location>
</feature>
<dbReference type="InterPro" id="IPR018631">
    <property type="entry name" value="AAA-ATPase-like_dom"/>
</dbReference>
<proteinExistence type="predicted"/>
<protein>
    <submittedName>
        <fullName evidence="2">ATPase AAA</fullName>
    </submittedName>
</protein>
<dbReference type="RefSeq" id="WP_223928698.1">
    <property type="nucleotide sequence ID" value="NZ_BPTU01000002.1"/>
</dbReference>
<dbReference type="GeneID" id="72466388"/>
<reference evidence="2" key="1">
    <citation type="journal article" date="2022" name="Int. J. Syst. Evol. Microbiol.">
        <title>Prevotella lacticifex sp. nov., isolated from the rumen of cows.</title>
        <authorList>
            <person name="Shinkai T."/>
            <person name="Ikeyama N."/>
            <person name="Kumagai M."/>
            <person name="Ohmori H."/>
            <person name="Sakamoto M."/>
            <person name="Ohkuma M."/>
            <person name="Mitsumori M."/>
        </authorList>
    </citation>
    <scope>NUCLEOTIDE SEQUENCE</scope>
    <source>
        <strain evidence="2">R5076</strain>
    </source>
</reference>
<gene>
    <name evidence="2" type="ORF">PRLR5076_24200</name>
</gene>
<evidence type="ECO:0000313" key="2">
    <source>
        <dbReference type="EMBL" id="GJG59569.1"/>
    </source>
</evidence>
<accession>A0A9R1CY86</accession>
<dbReference type="Pfam" id="PF09820">
    <property type="entry name" value="AAA-ATPase_like"/>
    <property type="match status" value="1"/>
</dbReference>
<dbReference type="PANTHER" id="PTHR34825:SF2">
    <property type="entry name" value="AAA-ATPASE-LIKE DOMAIN-CONTAINING PROTEIN"/>
    <property type="match status" value="1"/>
</dbReference>
<dbReference type="Proteomes" id="UP000825483">
    <property type="component" value="Unassembled WGS sequence"/>
</dbReference>
<keyword evidence="3" id="KW-1185">Reference proteome</keyword>
<organism evidence="2 3">
    <name type="scientific">Prevotella lacticifex</name>
    <dbReference type="NCBI Taxonomy" id="2854755"/>
    <lineage>
        <taxon>Bacteria</taxon>
        <taxon>Pseudomonadati</taxon>
        <taxon>Bacteroidota</taxon>
        <taxon>Bacteroidia</taxon>
        <taxon>Bacteroidales</taxon>
        <taxon>Prevotellaceae</taxon>
        <taxon>Prevotella</taxon>
    </lineage>
</organism>
<dbReference type="EMBL" id="BPUB01000002">
    <property type="protein sequence ID" value="GJG59569.1"/>
    <property type="molecule type" value="Genomic_DNA"/>
</dbReference>
<evidence type="ECO:0000313" key="3">
    <source>
        <dbReference type="Proteomes" id="UP000825483"/>
    </source>
</evidence>
<name>A0A9R1CY86_9BACT</name>
<dbReference type="PANTHER" id="PTHR34825">
    <property type="entry name" value="CONSERVED PROTEIN, WITH A WEAK D-GALACTARATE DEHYDRATASE/ALTRONATE HYDROLASE DOMAIN"/>
    <property type="match status" value="1"/>
</dbReference>